<evidence type="ECO:0000256" key="3">
    <source>
        <dbReference type="ARBA" id="ARBA00022843"/>
    </source>
</evidence>
<dbReference type="GO" id="GO:1990918">
    <property type="term" value="P:double-strand break repair involved in meiotic recombination"/>
    <property type="evidence" value="ECO:0007669"/>
    <property type="project" value="TreeGrafter"/>
</dbReference>
<dbReference type="Proteomes" id="UP000038040">
    <property type="component" value="Unplaced"/>
</dbReference>
<dbReference type="WBParaSite" id="DME_0000778201-mRNA-1">
    <property type="protein sequence ID" value="DME_0000778201-mRNA-1"/>
    <property type="gene ID" value="DME_0000778201"/>
</dbReference>
<dbReference type="STRING" id="318479.A0A0N4UJE7"/>
<reference evidence="9" key="1">
    <citation type="submission" date="2017-02" db="UniProtKB">
        <authorList>
            <consortium name="WormBaseParasite"/>
        </authorList>
    </citation>
    <scope>IDENTIFICATION</scope>
</reference>
<evidence type="ECO:0000313" key="7">
    <source>
        <dbReference type="Proteomes" id="UP000038040"/>
    </source>
</evidence>
<dbReference type="AlphaFoldDB" id="A0A0N4UJE7"/>
<dbReference type="PANTHER" id="PTHR32086:SF0">
    <property type="entry name" value="FANCONI ANEMIA GROUP D2 PROTEIN"/>
    <property type="match status" value="1"/>
</dbReference>
<dbReference type="EMBL" id="UYYG01000040">
    <property type="protein sequence ID" value="VDN52006.1"/>
    <property type="molecule type" value="Genomic_DNA"/>
</dbReference>
<evidence type="ECO:0000256" key="5">
    <source>
        <dbReference type="ARBA" id="ARBA00093456"/>
    </source>
</evidence>
<keyword evidence="3" id="KW-0832">Ubl conjugation</keyword>
<evidence type="ECO:0000256" key="1">
    <source>
        <dbReference type="ARBA" id="ARBA00004123"/>
    </source>
</evidence>
<name>A0A0N4UJE7_DRAME</name>
<reference evidence="6 8" key="2">
    <citation type="submission" date="2018-11" db="EMBL/GenBank/DDBJ databases">
        <authorList>
            <consortium name="Pathogen Informatics"/>
        </authorList>
    </citation>
    <scope>NUCLEOTIDE SEQUENCE [LARGE SCALE GENOMIC DNA]</scope>
</reference>
<dbReference type="PANTHER" id="PTHR32086">
    <property type="entry name" value="FANCONI ANEMIA GROUP D2 PROTEIN"/>
    <property type="match status" value="1"/>
</dbReference>
<dbReference type="InterPro" id="IPR029448">
    <property type="entry name" value="FANCD2"/>
</dbReference>
<dbReference type="GO" id="GO:0036297">
    <property type="term" value="P:interstrand cross-link repair"/>
    <property type="evidence" value="ECO:0007669"/>
    <property type="project" value="TreeGrafter"/>
</dbReference>
<dbReference type="GO" id="GO:0000793">
    <property type="term" value="C:condensed chromosome"/>
    <property type="evidence" value="ECO:0007669"/>
    <property type="project" value="TreeGrafter"/>
</dbReference>
<dbReference type="Proteomes" id="UP000274756">
    <property type="component" value="Unassembled WGS sequence"/>
</dbReference>
<dbReference type="OrthoDB" id="27031at2759"/>
<dbReference type="GO" id="GO:0005634">
    <property type="term" value="C:nucleus"/>
    <property type="evidence" value="ECO:0007669"/>
    <property type="project" value="UniProtKB-SubCell"/>
</dbReference>
<keyword evidence="8" id="KW-1185">Reference proteome</keyword>
<protein>
    <submittedName>
        <fullName evidence="9">RAB3GAP2_C domain-containing protein</fullName>
    </submittedName>
</protein>
<evidence type="ECO:0000256" key="4">
    <source>
        <dbReference type="ARBA" id="ARBA00023242"/>
    </source>
</evidence>
<proteinExistence type="inferred from homology"/>
<dbReference type="GO" id="GO:0070182">
    <property type="term" value="F:DNA polymerase binding"/>
    <property type="evidence" value="ECO:0007669"/>
    <property type="project" value="TreeGrafter"/>
</dbReference>
<organism evidence="7 9">
    <name type="scientific">Dracunculus medinensis</name>
    <name type="common">Guinea worm</name>
    <dbReference type="NCBI Taxonomy" id="318479"/>
    <lineage>
        <taxon>Eukaryota</taxon>
        <taxon>Metazoa</taxon>
        <taxon>Ecdysozoa</taxon>
        <taxon>Nematoda</taxon>
        <taxon>Chromadorea</taxon>
        <taxon>Rhabditida</taxon>
        <taxon>Spirurina</taxon>
        <taxon>Dracunculoidea</taxon>
        <taxon>Dracunculidae</taxon>
        <taxon>Dracunculus</taxon>
    </lineage>
</organism>
<evidence type="ECO:0000313" key="8">
    <source>
        <dbReference type="Proteomes" id="UP000274756"/>
    </source>
</evidence>
<dbReference type="GO" id="GO:0031573">
    <property type="term" value="P:mitotic intra-S DNA damage checkpoint signaling"/>
    <property type="evidence" value="ECO:0007669"/>
    <property type="project" value="TreeGrafter"/>
</dbReference>
<keyword evidence="2" id="KW-1017">Isopeptide bond</keyword>
<comment type="subcellular location">
    <subcellularLocation>
        <location evidence="1">Nucleus</location>
    </subcellularLocation>
</comment>
<comment type="similarity">
    <text evidence="5">Belongs to the Fanconi anemia protein FANCD2 family.</text>
</comment>
<gene>
    <name evidence="6" type="ORF">DME_LOCUS1979</name>
</gene>
<dbReference type="GO" id="GO:0007129">
    <property type="term" value="P:homologous chromosome pairing at meiosis"/>
    <property type="evidence" value="ECO:0007669"/>
    <property type="project" value="TreeGrafter"/>
</dbReference>
<sequence length="229" mass="26466">SKYDECGYRLSTVFSISRCINRKDYSVCISNNFAAQLALSFLQKDWLDERGSKQLKGPVFNKAVSIVLERYIFLRKESKRLLVIQWLLANKLSLLVPEKERRRSKISILDECKDDEIRTFHSVYKVLFHCLNDAAKQLSMSAARCGLLDLDECLLQWKRAASIFCLLALLIRVKVNIFLNNIFDIYEISTSEMFIRTVHSAMIGVECDEAFQIGLLKSRNLDVSSQLFF</sequence>
<keyword evidence="4" id="KW-0539">Nucleus</keyword>
<evidence type="ECO:0000256" key="2">
    <source>
        <dbReference type="ARBA" id="ARBA00022499"/>
    </source>
</evidence>
<accession>A0A0N4UJE7</accession>
<evidence type="ECO:0000313" key="9">
    <source>
        <dbReference type="WBParaSite" id="DME_0000778201-mRNA-1"/>
    </source>
</evidence>
<evidence type="ECO:0000313" key="6">
    <source>
        <dbReference type="EMBL" id="VDN52006.1"/>
    </source>
</evidence>